<evidence type="ECO:0000256" key="1">
    <source>
        <dbReference type="ARBA" id="ARBA00022729"/>
    </source>
</evidence>
<name>A0ABR9B9E7_9RHOO</name>
<dbReference type="Pfam" id="PF03480">
    <property type="entry name" value="DctP"/>
    <property type="match status" value="1"/>
</dbReference>
<dbReference type="InterPro" id="IPR018389">
    <property type="entry name" value="DctP_fam"/>
</dbReference>
<feature type="signal peptide" evidence="2">
    <location>
        <begin position="1"/>
        <end position="28"/>
    </location>
</feature>
<dbReference type="NCBIfam" id="NF037995">
    <property type="entry name" value="TRAP_S1"/>
    <property type="match status" value="1"/>
</dbReference>
<comment type="caution">
    <text evidence="3">The sequence shown here is derived from an EMBL/GenBank/DDBJ whole genome shotgun (WGS) entry which is preliminary data.</text>
</comment>
<dbReference type="Gene3D" id="3.40.190.170">
    <property type="entry name" value="Bacterial extracellular solute-binding protein, family 7"/>
    <property type="match status" value="1"/>
</dbReference>
<feature type="chain" id="PRO_5046934857" evidence="2">
    <location>
        <begin position="29"/>
        <end position="327"/>
    </location>
</feature>
<proteinExistence type="predicted"/>
<gene>
    <name evidence="3" type="ORF">IFO67_08800</name>
</gene>
<sequence>MKITRFARFARAALAGLVLGATAAGAGAQSLKLGHITPPTHVWHQVSEKIAADLATASGGKMKIAVSPLQKLGNEAQMINLMQAGAQQFGVFTVGAMSNREEAFLGWSLPYVFRDVEHASRAAATPAAREMLRRLDKHGLVGLGYAFAGMRHVLSLQPVASAADLANKKIRSFPNPVYNDWWNANGAAPTAMPLSEIAPSLTTKLLDAVDVDLDALVGLKFHQQAPNLTLTGHMAFPAVIVVSKKWWDSRSPAEREMIAKVVADAETWGFKAAIDADVANLDKARADGAQVIQADVASFQAVGGKVREQYIARNPLIADFYGQAKAL</sequence>
<dbReference type="CDD" id="cd13603">
    <property type="entry name" value="PBP2_TRAP_Siap_TeaA_like"/>
    <property type="match status" value="1"/>
</dbReference>
<dbReference type="EMBL" id="JACYTO010000001">
    <property type="protein sequence ID" value="MBD8502978.1"/>
    <property type="molecule type" value="Genomic_DNA"/>
</dbReference>
<dbReference type="Proteomes" id="UP000603602">
    <property type="component" value="Unassembled WGS sequence"/>
</dbReference>
<keyword evidence="4" id="KW-1185">Reference proteome</keyword>
<keyword evidence="1 2" id="KW-0732">Signal</keyword>
<protein>
    <submittedName>
        <fullName evidence="3">TRAP transporter substrate-binding protein</fullName>
    </submittedName>
</protein>
<dbReference type="PANTHER" id="PTHR33376:SF2">
    <property type="entry name" value="DICARBOXYLATE-BINDING PERIPLASMIC PROTEIN"/>
    <property type="match status" value="1"/>
</dbReference>
<organism evidence="3 4">
    <name type="scientific">Thauera sedimentorum</name>
    <dbReference type="NCBI Taxonomy" id="2767595"/>
    <lineage>
        <taxon>Bacteria</taxon>
        <taxon>Pseudomonadati</taxon>
        <taxon>Pseudomonadota</taxon>
        <taxon>Betaproteobacteria</taxon>
        <taxon>Rhodocyclales</taxon>
        <taxon>Zoogloeaceae</taxon>
        <taxon>Thauera</taxon>
    </lineage>
</organism>
<reference evidence="4" key="1">
    <citation type="submission" date="2023-07" db="EMBL/GenBank/DDBJ databases">
        <title>Thauera sp. CAU 1555 isolated from sand of Yaerae Beach.</title>
        <authorList>
            <person name="Kim W."/>
        </authorList>
    </citation>
    <scope>NUCLEOTIDE SEQUENCE [LARGE SCALE GENOMIC DNA]</scope>
    <source>
        <strain evidence="4">CAU 1555</strain>
    </source>
</reference>
<dbReference type="PANTHER" id="PTHR33376">
    <property type="match status" value="1"/>
</dbReference>
<accession>A0ABR9B9E7</accession>
<evidence type="ECO:0000256" key="2">
    <source>
        <dbReference type="SAM" id="SignalP"/>
    </source>
</evidence>
<dbReference type="RefSeq" id="WP_187717719.1">
    <property type="nucleotide sequence ID" value="NZ_JACTAH010000001.1"/>
</dbReference>
<evidence type="ECO:0000313" key="3">
    <source>
        <dbReference type="EMBL" id="MBD8502978.1"/>
    </source>
</evidence>
<evidence type="ECO:0000313" key="4">
    <source>
        <dbReference type="Proteomes" id="UP000603602"/>
    </source>
</evidence>
<dbReference type="InterPro" id="IPR038404">
    <property type="entry name" value="TRAP_DctP_sf"/>
</dbReference>